<dbReference type="Proteomes" id="UP000277236">
    <property type="component" value="Unassembled WGS sequence"/>
</dbReference>
<dbReference type="EMBL" id="RBRE01000049">
    <property type="protein sequence ID" value="RMQ45641.1"/>
    <property type="molecule type" value="Genomic_DNA"/>
</dbReference>
<comment type="caution">
    <text evidence="1">The sequence shown here is derived from an EMBL/GenBank/DDBJ whole genome shotgun (WGS) entry which is preliminary data.</text>
</comment>
<protein>
    <submittedName>
        <fullName evidence="1">Uncharacterized protein</fullName>
    </submittedName>
</protein>
<reference evidence="1 2" key="1">
    <citation type="submission" date="2018-08" db="EMBL/GenBank/DDBJ databases">
        <title>Recombination of ecologically and evolutionarily significant loci maintains genetic cohesion in the Pseudomonas syringae species complex.</title>
        <authorList>
            <person name="Dillon M."/>
            <person name="Thakur S."/>
            <person name="Almeida R.N.D."/>
            <person name="Weir B.S."/>
            <person name="Guttman D.S."/>
        </authorList>
    </citation>
    <scope>NUCLEOTIDE SEQUENCE [LARGE SCALE GENOMIC DNA]</scope>
    <source>
        <strain evidence="1 2">ICMP 3353</strain>
    </source>
</reference>
<evidence type="ECO:0000313" key="1">
    <source>
        <dbReference type="EMBL" id="RMQ45641.1"/>
    </source>
</evidence>
<sequence length="396" mass="42694">MLDQVGAVLVVVIVGDIEPHFMHLGGPAQQLGVDVVFHFPGFCDLLQSMQRLALNASGLFQVDMVAIHQRAERAFAHVFMVMAAQQVIQHAFTQRAFAVIHALEFEGVEDRLQNRQAGREDRAAVGLDAVKVDFLDVAQLEQLALEPRQTFGVDFARSIAVGLERLTDGPNGAGRADGFIPLQAVQSVFDAHDLQACCGVRLGITGRRDLAVLEVALGEAHAAHLQAFAQQRLEALTNDELGTAAADIGHQTLARRVGQGVRDAEIDQARFLATGNDFHGMAEDCFGAMDEFVAIAGLAQGVGADDAHGAERQAVDQLGEALEAIEPALHGLFVERAFFSDACSQLNLFTQALKYADLALIRLGNDHVKAVGTQVDRCNQGKILGFGVRHDQNLVR</sequence>
<dbReference type="AlphaFoldDB" id="A0A3M4LX76"/>
<accession>A0A3M4LX76</accession>
<evidence type="ECO:0000313" key="2">
    <source>
        <dbReference type="Proteomes" id="UP000277236"/>
    </source>
</evidence>
<proteinExistence type="predicted"/>
<name>A0A3M4LX76_PSECI</name>
<gene>
    <name evidence="1" type="ORF">ALQ04_05436</name>
</gene>
<organism evidence="1 2">
    <name type="scientific">Pseudomonas cichorii</name>
    <dbReference type="NCBI Taxonomy" id="36746"/>
    <lineage>
        <taxon>Bacteria</taxon>
        <taxon>Pseudomonadati</taxon>
        <taxon>Pseudomonadota</taxon>
        <taxon>Gammaproteobacteria</taxon>
        <taxon>Pseudomonadales</taxon>
        <taxon>Pseudomonadaceae</taxon>
        <taxon>Pseudomonas</taxon>
    </lineage>
</organism>